<dbReference type="AlphaFoldDB" id="A0A9D2SRV5"/>
<dbReference type="GO" id="GO:0003677">
    <property type="term" value="F:DNA binding"/>
    <property type="evidence" value="ECO:0007669"/>
    <property type="project" value="UniProtKB-KW"/>
</dbReference>
<reference evidence="6" key="2">
    <citation type="submission" date="2021-04" db="EMBL/GenBank/DDBJ databases">
        <authorList>
            <person name="Gilroy R."/>
        </authorList>
    </citation>
    <scope>NUCLEOTIDE SEQUENCE</scope>
    <source>
        <strain evidence="6">USAMLcec2-132</strain>
    </source>
</reference>
<feature type="region of interest" description="Disordered" evidence="4">
    <location>
        <begin position="1"/>
        <end position="27"/>
    </location>
</feature>
<keyword evidence="3" id="KW-0804">Transcription</keyword>
<sequence>MKENPEYGAKAKEEKKRKSAGGRSLTDLTGRRFGRLTAEYPTERRDRKGSVYWHCRCDCGGEAEATEDGLVYGNNLSCGCLKRENQKRVSEQLHHVDGTCVEWLEKRKSRSDNTSGFRGVCRMKNGKYRAMIGFKGERFYLGTYDSMEQAVQARMEAESEIHDAFVKKYHVWKERADADPEWGLENPLIFQVVKEPGGAYRVISEAGQEKEERSDASAE</sequence>
<dbReference type="PROSITE" id="PS51032">
    <property type="entry name" value="AP2_ERF"/>
    <property type="match status" value="1"/>
</dbReference>
<keyword evidence="2" id="KW-0238">DNA-binding</keyword>
<keyword evidence="1" id="KW-0805">Transcription regulation</keyword>
<dbReference type="InterPro" id="IPR001471">
    <property type="entry name" value="AP2/ERF_dom"/>
</dbReference>
<dbReference type="Gene3D" id="3.30.730.10">
    <property type="entry name" value="AP2/ERF domain"/>
    <property type="match status" value="1"/>
</dbReference>
<feature type="compositionally biased region" description="Basic and acidic residues" evidence="4">
    <location>
        <begin position="1"/>
        <end position="16"/>
    </location>
</feature>
<evidence type="ECO:0000256" key="2">
    <source>
        <dbReference type="ARBA" id="ARBA00023125"/>
    </source>
</evidence>
<proteinExistence type="predicted"/>
<gene>
    <name evidence="6" type="ORF">H9761_15655</name>
</gene>
<comment type="caution">
    <text evidence="6">The sequence shown here is derived from an EMBL/GenBank/DDBJ whole genome shotgun (WGS) entry which is preliminary data.</text>
</comment>
<reference evidence="6" key="1">
    <citation type="journal article" date="2021" name="PeerJ">
        <title>Extensive microbial diversity within the chicken gut microbiome revealed by metagenomics and culture.</title>
        <authorList>
            <person name="Gilroy R."/>
            <person name="Ravi A."/>
            <person name="Getino M."/>
            <person name="Pursley I."/>
            <person name="Horton D.L."/>
            <person name="Alikhan N.F."/>
            <person name="Baker D."/>
            <person name="Gharbi K."/>
            <person name="Hall N."/>
            <person name="Watson M."/>
            <person name="Adriaenssens E.M."/>
            <person name="Foster-Nyarko E."/>
            <person name="Jarju S."/>
            <person name="Secka A."/>
            <person name="Antonio M."/>
            <person name="Oren A."/>
            <person name="Chaudhuri R.R."/>
            <person name="La Ragione R."/>
            <person name="Hildebrand F."/>
            <person name="Pallen M.J."/>
        </authorList>
    </citation>
    <scope>NUCLEOTIDE SEQUENCE</scope>
    <source>
        <strain evidence="6">USAMLcec2-132</strain>
    </source>
</reference>
<dbReference type="InterPro" id="IPR036955">
    <property type="entry name" value="AP2/ERF_dom_sf"/>
</dbReference>
<evidence type="ECO:0000313" key="7">
    <source>
        <dbReference type="Proteomes" id="UP000823891"/>
    </source>
</evidence>
<dbReference type="GO" id="GO:0003700">
    <property type="term" value="F:DNA-binding transcription factor activity"/>
    <property type="evidence" value="ECO:0007669"/>
    <property type="project" value="InterPro"/>
</dbReference>
<protein>
    <recommendedName>
        <fullName evidence="5">AP2/ERF domain-containing protein</fullName>
    </recommendedName>
</protein>
<evidence type="ECO:0000256" key="4">
    <source>
        <dbReference type="SAM" id="MobiDB-lite"/>
    </source>
</evidence>
<evidence type="ECO:0000256" key="1">
    <source>
        <dbReference type="ARBA" id="ARBA00023015"/>
    </source>
</evidence>
<dbReference type="InterPro" id="IPR016177">
    <property type="entry name" value="DNA-bd_dom_sf"/>
</dbReference>
<dbReference type="Proteomes" id="UP000823891">
    <property type="component" value="Unassembled WGS sequence"/>
</dbReference>
<evidence type="ECO:0000313" key="6">
    <source>
        <dbReference type="EMBL" id="HJC25110.1"/>
    </source>
</evidence>
<name>A0A9D2SRV5_9FIRM</name>
<accession>A0A9D2SRV5</accession>
<organism evidence="6 7">
    <name type="scientific">Candidatus Eisenbergiella merdavium</name>
    <dbReference type="NCBI Taxonomy" id="2838551"/>
    <lineage>
        <taxon>Bacteria</taxon>
        <taxon>Bacillati</taxon>
        <taxon>Bacillota</taxon>
        <taxon>Clostridia</taxon>
        <taxon>Lachnospirales</taxon>
        <taxon>Lachnospiraceae</taxon>
        <taxon>Eisenbergiella</taxon>
    </lineage>
</organism>
<evidence type="ECO:0000256" key="3">
    <source>
        <dbReference type="ARBA" id="ARBA00023163"/>
    </source>
</evidence>
<feature type="domain" description="AP2/ERF" evidence="5">
    <location>
        <begin position="116"/>
        <end position="153"/>
    </location>
</feature>
<dbReference type="EMBL" id="DWWS01000055">
    <property type="protein sequence ID" value="HJC25110.1"/>
    <property type="molecule type" value="Genomic_DNA"/>
</dbReference>
<dbReference type="SUPFAM" id="SSF54171">
    <property type="entry name" value="DNA-binding domain"/>
    <property type="match status" value="1"/>
</dbReference>
<evidence type="ECO:0000259" key="5">
    <source>
        <dbReference type="PROSITE" id="PS51032"/>
    </source>
</evidence>